<dbReference type="Gramene" id="EFJ14092">
    <property type="protein sequence ID" value="EFJ14092"/>
    <property type="gene ID" value="SELMODRAFT_12422"/>
</dbReference>
<dbReference type="Pfam" id="PF00201">
    <property type="entry name" value="UDPGT"/>
    <property type="match status" value="1"/>
</dbReference>
<proteinExistence type="inferred from homology"/>
<dbReference type="HOGENOM" id="CLU_001724_0_1_1"/>
<dbReference type="InterPro" id="IPR002213">
    <property type="entry name" value="UDP_glucos_trans"/>
</dbReference>
<dbReference type="Proteomes" id="UP000001514">
    <property type="component" value="Unassembled WGS sequence"/>
</dbReference>
<reference evidence="3 4" key="1">
    <citation type="journal article" date="2011" name="Science">
        <title>The Selaginella genome identifies genetic changes associated with the evolution of vascular plants.</title>
        <authorList>
            <person name="Banks J.A."/>
            <person name="Nishiyama T."/>
            <person name="Hasebe M."/>
            <person name="Bowman J.L."/>
            <person name="Gribskov M."/>
            <person name="dePamphilis C."/>
            <person name="Albert V.A."/>
            <person name="Aono N."/>
            <person name="Aoyama T."/>
            <person name="Ambrose B.A."/>
            <person name="Ashton N.W."/>
            <person name="Axtell M.J."/>
            <person name="Barker E."/>
            <person name="Barker M.S."/>
            <person name="Bennetzen J.L."/>
            <person name="Bonawitz N.D."/>
            <person name="Chapple C."/>
            <person name="Cheng C."/>
            <person name="Correa L.G."/>
            <person name="Dacre M."/>
            <person name="DeBarry J."/>
            <person name="Dreyer I."/>
            <person name="Elias M."/>
            <person name="Engstrom E.M."/>
            <person name="Estelle M."/>
            <person name="Feng L."/>
            <person name="Finet C."/>
            <person name="Floyd S.K."/>
            <person name="Frommer W.B."/>
            <person name="Fujita T."/>
            <person name="Gramzow L."/>
            <person name="Gutensohn M."/>
            <person name="Harholt J."/>
            <person name="Hattori M."/>
            <person name="Heyl A."/>
            <person name="Hirai T."/>
            <person name="Hiwatashi Y."/>
            <person name="Ishikawa M."/>
            <person name="Iwata M."/>
            <person name="Karol K.G."/>
            <person name="Koehler B."/>
            <person name="Kolukisaoglu U."/>
            <person name="Kubo M."/>
            <person name="Kurata T."/>
            <person name="Lalonde S."/>
            <person name="Li K."/>
            <person name="Li Y."/>
            <person name="Litt A."/>
            <person name="Lyons E."/>
            <person name="Manning G."/>
            <person name="Maruyama T."/>
            <person name="Michael T.P."/>
            <person name="Mikami K."/>
            <person name="Miyazaki S."/>
            <person name="Morinaga S."/>
            <person name="Murata T."/>
            <person name="Mueller-Roeber B."/>
            <person name="Nelson D.R."/>
            <person name="Obara M."/>
            <person name="Oguri Y."/>
            <person name="Olmstead R.G."/>
            <person name="Onodera N."/>
            <person name="Petersen B.L."/>
            <person name="Pils B."/>
            <person name="Prigge M."/>
            <person name="Rensing S.A."/>
            <person name="Riano-Pachon D.M."/>
            <person name="Roberts A.W."/>
            <person name="Sato Y."/>
            <person name="Scheller H.V."/>
            <person name="Schulz B."/>
            <person name="Schulz C."/>
            <person name="Shakirov E.V."/>
            <person name="Shibagaki N."/>
            <person name="Shinohara N."/>
            <person name="Shippen D.E."/>
            <person name="Soerensen I."/>
            <person name="Sotooka R."/>
            <person name="Sugimoto N."/>
            <person name="Sugita M."/>
            <person name="Sumikawa N."/>
            <person name="Tanurdzic M."/>
            <person name="Theissen G."/>
            <person name="Ulvskov P."/>
            <person name="Wakazuki S."/>
            <person name="Weng J.K."/>
            <person name="Willats W.W."/>
            <person name="Wipf D."/>
            <person name="Wolf P.G."/>
            <person name="Yang L."/>
            <person name="Zimmer A.D."/>
            <person name="Zhu Q."/>
            <person name="Mitros T."/>
            <person name="Hellsten U."/>
            <person name="Loque D."/>
            <person name="Otillar R."/>
            <person name="Salamov A."/>
            <person name="Schmutz J."/>
            <person name="Shapiro H."/>
            <person name="Lindquist E."/>
            <person name="Lucas S."/>
            <person name="Rokhsar D."/>
            <person name="Grigoriev I.V."/>
        </authorList>
    </citation>
    <scope>NUCLEOTIDE SEQUENCE [LARGE SCALE GENOMIC DNA]</scope>
</reference>
<keyword evidence="4" id="KW-1185">Reference proteome</keyword>
<sequence>HLVAVPWVIPGHVNPLLHLCSKLAALGSFQITFINTFENHERMFKSREPITREGIDFVGVSDGMPERGANDHPPPGMEGLKEVIKSSDGLQRGVEELLESMIHERGIPIKAIISDLFLHWIQDIATRFKLVRVAFSTTSATFDLVTLHMRRLRSEGFVPVKNRTTGDKTIEFFPGIPSFSPFDLPLAWYEEHPIIPFFEPPYERLFQADWILSGTFQALEPDIVSIFHHHYGVKNYLPIGPFLPDEHMHGSGDGGQEDLRAALSSEDLRCLEWLDSRPNSSVLYVAFGSIAVMPSDQFQELLHALDHCCAEKNVGVLWSIRPNLVDGEFPREIFDAFLERSGDGACVVSWAPQMRVLRHAAVGGFITHCGWNSALEGMCAGVAMVGWPCLSEQNLNCSFLAKRKLMLRVKDHSRDGILGREEIARAVDELMHGEIGKEIRANVGAAKIEARKAVASGGSSHGNLQAFVNALSFK</sequence>
<dbReference type="CDD" id="cd03784">
    <property type="entry name" value="GT1_Gtf-like"/>
    <property type="match status" value="1"/>
</dbReference>
<keyword evidence="2" id="KW-0808">Transferase</keyword>
<dbReference type="Gene3D" id="3.40.50.2000">
    <property type="entry name" value="Glycogen Phosphorylase B"/>
    <property type="match status" value="2"/>
</dbReference>
<dbReference type="eggNOG" id="KOG1192">
    <property type="taxonomic scope" value="Eukaryota"/>
</dbReference>
<dbReference type="EMBL" id="GL377629">
    <property type="protein sequence ID" value="EFJ14092.1"/>
    <property type="molecule type" value="Genomic_DNA"/>
</dbReference>
<name>D8SNM2_SELML</name>
<feature type="non-terminal residue" evidence="3">
    <location>
        <position position="474"/>
    </location>
</feature>
<evidence type="ECO:0008006" key="5">
    <source>
        <dbReference type="Google" id="ProtNLM"/>
    </source>
</evidence>
<dbReference type="InParanoid" id="D8SNM2"/>
<dbReference type="FunFam" id="3.40.50.2000:FF:000056">
    <property type="entry name" value="Glycosyltransferase"/>
    <property type="match status" value="1"/>
</dbReference>
<comment type="similarity">
    <text evidence="1">Belongs to the UDP-glycosyltransferase family.</text>
</comment>
<dbReference type="InterPro" id="IPR018247">
    <property type="entry name" value="EF_Hand_1_Ca_BS"/>
</dbReference>
<dbReference type="GO" id="GO:0035251">
    <property type="term" value="F:UDP-glucosyltransferase activity"/>
    <property type="evidence" value="ECO:0000318"/>
    <property type="project" value="GO_Central"/>
</dbReference>
<evidence type="ECO:0000256" key="1">
    <source>
        <dbReference type="ARBA" id="ARBA00009995"/>
    </source>
</evidence>
<evidence type="ECO:0000256" key="2">
    <source>
        <dbReference type="ARBA" id="ARBA00022679"/>
    </source>
</evidence>
<dbReference type="PANTHER" id="PTHR11926:SF774">
    <property type="entry name" value="UDP-GLYCOSYLTRANSFERASE 85A1-RELATED"/>
    <property type="match status" value="1"/>
</dbReference>
<dbReference type="SUPFAM" id="SSF53756">
    <property type="entry name" value="UDP-Glycosyltransferase/glycogen phosphorylase"/>
    <property type="match status" value="1"/>
</dbReference>
<feature type="non-terminal residue" evidence="3">
    <location>
        <position position="1"/>
    </location>
</feature>
<organism evidence="4">
    <name type="scientific">Selaginella moellendorffii</name>
    <name type="common">Spikemoss</name>
    <dbReference type="NCBI Taxonomy" id="88036"/>
    <lineage>
        <taxon>Eukaryota</taxon>
        <taxon>Viridiplantae</taxon>
        <taxon>Streptophyta</taxon>
        <taxon>Embryophyta</taxon>
        <taxon>Tracheophyta</taxon>
        <taxon>Lycopodiopsida</taxon>
        <taxon>Selaginellales</taxon>
        <taxon>Selaginellaceae</taxon>
        <taxon>Selaginella</taxon>
    </lineage>
</organism>
<dbReference type="PANTHER" id="PTHR11926">
    <property type="entry name" value="GLUCOSYL/GLUCURONOSYL TRANSFERASES"/>
    <property type="match status" value="1"/>
</dbReference>
<protein>
    <recommendedName>
        <fullName evidence="5">Glycosyltransferase</fullName>
    </recommendedName>
</protein>
<evidence type="ECO:0000313" key="4">
    <source>
        <dbReference type="Proteomes" id="UP000001514"/>
    </source>
</evidence>
<dbReference type="AlphaFoldDB" id="D8SNM2"/>
<evidence type="ECO:0000313" key="3">
    <source>
        <dbReference type="EMBL" id="EFJ14092.1"/>
    </source>
</evidence>
<accession>D8SNM2</accession>
<dbReference type="KEGG" id="smo:SELMODRAFT_12422"/>
<dbReference type="PROSITE" id="PS00018">
    <property type="entry name" value="EF_HAND_1"/>
    <property type="match status" value="1"/>
</dbReference>
<dbReference type="OrthoDB" id="5835829at2759"/>
<gene>
    <name evidence="3" type="ORF">SELMODRAFT_12422</name>
</gene>